<dbReference type="GO" id="GO:0004519">
    <property type="term" value="F:endonuclease activity"/>
    <property type="evidence" value="ECO:0007669"/>
    <property type="project" value="UniProtKB-KW"/>
</dbReference>
<keyword evidence="3" id="KW-0808">Transferase</keyword>
<dbReference type="InterPro" id="IPR002295">
    <property type="entry name" value="N4/N6-MTase_EcoPI_Mod-like"/>
</dbReference>
<dbReference type="InterPro" id="IPR002941">
    <property type="entry name" value="DNA_methylase_N4/N6"/>
</dbReference>
<dbReference type="PRINTS" id="PR00506">
    <property type="entry name" value="D21N6MTFRASE"/>
</dbReference>
<evidence type="ECO:0000259" key="5">
    <source>
        <dbReference type="Pfam" id="PF01555"/>
    </source>
</evidence>
<evidence type="ECO:0000313" key="7">
    <source>
        <dbReference type="Proteomes" id="UP000241436"/>
    </source>
</evidence>
<protein>
    <submittedName>
        <fullName evidence="6">Type III restriction endonuclease subunit M</fullName>
    </submittedName>
</protein>
<evidence type="ECO:0000256" key="1">
    <source>
        <dbReference type="ARBA" id="ARBA00006594"/>
    </source>
</evidence>
<keyword evidence="6" id="KW-0378">Hydrolase</keyword>
<dbReference type="RefSeq" id="WP_107563026.1">
    <property type="nucleotide sequence ID" value="NZ_NVQC01000023.1"/>
</dbReference>
<evidence type="ECO:0000256" key="3">
    <source>
        <dbReference type="ARBA" id="ARBA00022679"/>
    </source>
</evidence>
<dbReference type="GO" id="GO:0032259">
    <property type="term" value="P:methylation"/>
    <property type="evidence" value="ECO:0007669"/>
    <property type="project" value="UniProtKB-KW"/>
</dbReference>
<evidence type="ECO:0000313" key="6">
    <source>
        <dbReference type="EMBL" id="PTL35515.1"/>
    </source>
</evidence>
<dbReference type="GO" id="GO:0003677">
    <property type="term" value="F:DNA binding"/>
    <property type="evidence" value="ECO:0007669"/>
    <property type="project" value="InterPro"/>
</dbReference>
<evidence type="ECO:0000256" key="4">
    <source>
        <dbReference type="ARBA" id="ARBA00022691"/>
    </source>
</evidence>
<gene>
    <name evidence="6" type="ORF">CLG94_09610</name>
</gene>
<keyword evidence="4" id="KW-0949">S-adenosyl-L-methionine</keyword>
<reference evidence="7" key="2">
    <citation type="journal article" date="2018" name="Environ. Microbiol.">
        <title>Bloom of a denitrifying methanotroph, 'Candidatus Methylomirabilis limnetica', in a deep stratified lake.</title>
        <authorList>
            <person name="Graf J.S."/>
            <person name="Mayr M.J."/>
            <person name="Marchant H.K."/>
            <person name="Tienken D."/>
            <person name="Hach P.F."/>
            <person name="Brand A."/>
            <person name="Schubert C.J."/>
            <person name="Kuypers M.M."/>
            <person name="Milucka J."/>
        </authorList>
    </citation>
    <scope>NUCLEOTIDE SEQUENCE [LARGE SCALE GENOMIC DNA]</scope>
    <source>
        <strain evidence="7">Zug</strain>
    </source>
</reference>
<comment type="similarity">
    <text evidence="1">Belongs to the N(4)/N(6)-methyltransferase family.</text>
</comment>
<comment type="caution">
    <text evidence="6">The sequence shown here is derived from an EMBL/GenBank/DDBJ whole genome shotgun (WGS) entry which is preliminary data.</text>
</comment>
<dbReference type="AlphaFoldDB" id="A0A2T4TWP8"/>
<dbReference type="Pfam" id="PF01555">
    <property type="entry name" value="N6_N4_Mtase"/>
    <property type="match status" value="1"/>
</dbReference>
<proteinExistence type="inferred from homology"/>
<sequence length="556" mass="63715">MPVLQFKGKTAIECYHHTISHHTLEFDAKLSVLGKGEKPALDGNLIIEGDNLIALKALLPTHAGRIKCIYIDPPYNTGNEGWVYNDNLTQPQFKEWIGRAVGKEGEDATRHDKWCCMMYPRLQLLKELLRDDGAIFISIDDNEVHNLRMMMDEIFGPENRLGVLIWKSRNFPDTRPKTGVSVDHEYILAYRKSSDGRLLGKRRSETKYSNPDKDTRGDWTSCSLLGKATKEQRPNLHYDFVNPKTKEVYRCPPATGWICSKTTMDQKIAEERIFWPRKAGGRPREKVFLKELESGVLGFPSVIDGVFTSDGTEEIRQIFGDQIGTVLPFPKPSLLIRDLVAQVAVGDDFVLDSFAGSGTTAHAVLRLNEEDGGNRRFILVQIPYEMKEQEKNKFNICQKITAERVRRVIQGFTYTSPKGKKEKVTGLGGSFAYVCVGKPLFGEYRDWGKQLPGYDDLAKYIFYTETSRDFDRKAMNEKTGKIGEHHGTSYYLLYTPDGQEDRRLDMEWLKGLDKMEKNRSLVVYCEKIWVHRDDLAKFEQKTKRTVRPMIVPFNLK</sequence>
<keyword evidence="2" id="KW-0489">Methyltransferase</keyword>
<dbReference type="InterPro" id="IPR002052">
    <property type="entry name" value="DNA_methylase_N6_adenine_CS"/>
</dbReference>
<dbReference type="Gene3D" id="3.40.50.150">
    <property type="entry name" value="Vaccinia Virus protein VP39"/>
    <property type="match status" value="1"/>
</dbReference>
<reference evidence="6 7" key="1">
    <citation type="submission" date="2017-09" db="EMBL/GenBank/DDBJ databases">
        <title>Bloom of a denitrifying methanotroph, Candidatus Methylomirabilis limnetica, in a deep stratified lake.</title>
        <authorList>
            <person name="Graf J.S."/>
            <person name="Marchant H.K."/>
            <person name="Tienken D."/>
            <person name="Hach P.F."/>
            <person name="Brand A."/>
            <person name="Schubert C.J."/>
            <person name="Kuypers M.M."/>
            <person name="Milucka J."/>
        </authorList>
    </citation>
    <scope>NUCLEOTIDE SEQUENCE [LARGE SCALE GENOMIC DNA]</scope>
    <source>
        <strain evidence="6 7">Zug</strain>
    </source>
</reference>
<dbReference type="EMBL" id="NVQC01000023">
    <property type="protein sequence ID" value="PTL35515.1"/>
    <property type="molecule type" value="Genomic_DNA"/>
</dbReference>
<dbReference type="SUPFAM" id="SSF53335">
    <property type="entry name" value="S-adenosyl-L-methionine-dependent methyltransferases"/>
    <property type="match status" value="1"/>
</dbReference>
<dbReference type="PROSITE" id="PS00092">
    <property type="entry name" value="N6_MTASE"/>
    <property type="match status" value="1"/>
</dbReference>
<organism evidence="6 7">
    <name type="scientific">Candidatus Methylomirabilis limnetica</name>
    <dbReference type="NCBI Taxonomy" id="2033718"/>
    <lineage>
        <taxon>Bacteria</taxon>
        <taxon>Candidatus Methylomirabilota</taxon>
        <taxon>Candidatus Methylomirabilia</taxon>
        <taxon>Candidatus Methylomirabilales</taxon>
        <taxon>Candidatus Methylomirabilaceae</taxon>
        <taxon>Candidatus Methylomirabilis</taxon>
    </lineage>
</organism>
<dbReference type="Proteomes" id="UP000241436">
    <property type="component" value="Unassembled WGS sequence"/>
</dbReference>
<dbReference type="GO" id="GO:0008170">
    <property type="term" value="F:N-methyltransferase activity"/>
    <property type="evidence" value="ECO:0007669"/>
    <property type="project" value="InterPro"/>
</dbReference>
<name>A0A2T4TWP8_9BACT</name>
<feature type="domain" description="DNA methylase N-4/N-6" evidence="5">
    <location>
        <begin position="66"/>
        <end position="388"/>
    </location>
</feature>
<keyword evidence="6" id="KW-0255">Endonuclease</keyword>
<evidence type="ECO:0000256" key="2">
    <source>
        <dbReference type="ARBA" id="ARBA00022603"/>
    </source>
</evidence>
<keyword evidence="7" id="KW-1185">Reference proteome</keyword>
<keyword evidence="6" id="KW-0540">Nuclease</keyword>
<accession>A0A2T4TWP8</accession>
<dbReference type="InterPro" id="IPR029063">
    <property type="entry name" value="SAM-dependent_MTases_sf"/>
</dbReference>
<dbReference type="OrthoDB" id="9800801at2"/>